<protein>
    <submittedName>
        <fullName evidence="2">Uncharacterized protein</fullName>
    </submittedName>
</protein>
<evidence type="ECO:0000256" key="1">
    <source>
        <dbReference type="SAM" id="SignalP"/>
    </source>
</evidence>
<feature type="signal peptide" evidence="1">
    <location>
        <begin position="1"/>
        <end position="22"/>
    </location>
</feature>
<gene>
    <name evidence="2" type="ORF">AALO_G00152240</name>
</gene>
<accession>A0AAV6GJJ3</accession>
<dbReference type="EMBL" id="JADWDJ010000011">
    <property type="protein sequence ID" value="KAG5273517.1"/>
    <property type="molecule type" value="Genomic_DNA"/>
</dbReference>
<reference evidence="2" key="1">
    <citation type="submission" date="2020-10" db="EMBL/GenBank/DDBJ databases">
        <title>Chromosome-scale genome assembly of the Allis shad, Alosa alosa.</title>
        <authorList>
            <person name="Margot Z."/>
            <person name="Christophe K."/>
            <person name="Cabau C."/>
            <person name="Louis A."/>
            <person name="Berthelot C."/>
            <person name="Parey E."/>
            <person name="Roest Crollius H."/>
            <person name="Montfort J."/>
            <person name="Robinson-Rechavi M."/>
            <person name="Bucao C."/>
            <person name="Bouchez O."/>
            <person name="Gislard M."/>
            <person name="Lluch J."/>
            <person name="Milhes M."/>
            <person name="Lampietro C."/>
            <person name="Lopez Roques C."/>
            <person name="Donnadieu C."/>
            <person name="Braasch I."/>
            <person name="Desvignes T."/>
            <person name="Postlethwait J."/>
            <person name="Bobe J."/>
            <person name="Guiguen Y."/>
        </authorList>
    </citation>
    <scope>NUCLEOTIDE SEQUENCE</scope>
    <source>
        <strain evidence="2">M-15738</strain>
        <tissue evidence="2">Blood</tissue>
    </source>
</reference>
<name>A0AAV6GJJ3_9TELE</name>
<organism evidence="2 3">
    <name type="scientific">Alosa alosa</name>
    <name type="common">allis shad</name>
    <dbReference type="NCBI Taxonomy" id="278164"/>
    <lineage>
        <taxon>Eukaryota</taxon>
        <taxon>Metazoa</taxon>
        <taxon>Chordata</taxon>
        <taxon>Craniata</taxon>
        <taxon>Vertebrata</taxon>
        <taxon>Euteleostomi</taxon>
        <taxon>Actinopterygii</taxon>
        <taxon>Neopterygii</taxon>
        <taxon>Teleostei</taxon>
        <taxon>Clupei</taxon>
        <taxon>Clupeiformes</taxon>
        <taxon>Clupeoidei</taxon>
        <taxon>Clupeidae</taxon>
        <taxon>Alosa</taxon>
    </lineage>
</organism>
<proteinExistence type="predicted"/>
<dbReference type="Proteomes" id="UP000823561">
    <property type="component" value="Chromosome 11"/>
</dbReference>
<evidence type="ECO:0000313" key="3">
    <source>
        <dbReference type="Proteomes" id="UP000823561"/>
    </source>
</evidence>
<keyword evidence="3" id="KW-1185">Reference proteome</keyword>
<sequence>VRCRLLLCCSLTLCAFCHPAERRCSAVLKNPLEVQTHNTDVFLGFGVLFCVWCFHTYTNLRRVSECILSSVSG</sequence>
<evidence type="ECO:0000313" key="2">
    <source>
        <dbReference type="EMBL" id="KAG5273517.1"/>
    </source>
</evidence>
<feature type="chain" id="PRO_5043876700" evidence="1">
    <location>
        <begin position="23"/>
        <end position="73"/>
    </location>
</feature>
<keyword evidence="1" id="KW-0732">Signal</keyword>
<comment type="caution">
    <text evidence="2">The sequence shown here is derived from an EMBL/GenBank/DDBJ whole genome shotgun (WGS) entry which is preliminary data.</text>
</comment>
<feature type="non-terminal residue" evidence="2">
    <location>
        <position position="1"/>
    </location>
</feature>
<dbReference type="AlphaFoldDB" id="A0AAV6GJJ3"/>